<dbReference type="Proteomes" id="UP000053226">
    <property type="component" value="Unassembled WGS sequence"/>
</dbReference>
<protein>
    <recommendedName>
        <fullName evidence="1">DUF7079 domain-containing protein</fullName>
    </recommendedName>
</protein>
<feature type="domain" description="DUF7079" evidence="1">
    <location>
        <begin position="7"/>
        <end position="112"/>
    </location>
</feature>
<accession>A0A0N0Z7F1</accession>
<organism evidence="2 3">
    <name type="scientific">Moellerella wisconsensis ATCC 35017</name>
    <dbReference type="NCBI Taxonomy" id="1354267"/>
    <lineage>
        <taxon>Bacteria</taxon>
        <taxon>Pseudomonadati</taxon>
        <taxon>Pseudomonadota</taxon>
        <taxon>Gammaproteobacteria</taxon>
        <taxon>Enterobacterales</taxon>
        <taxon>Morganellaceae</taxon>
        <taxon>Moellerella</taxon>
    </lineage>
</organism>
<dbReference type="RefSeq" id="WP_053908114.1">
    <property type="nucleotide sequence ID" value="NZ_CAWMUS010000018.1"/>
</dbReference>
<sequence length="114" mass="13474">MGYSLEDKALCEALSYAFIDTEIDYAYIASVAKNYPKEHVENLFFNYVAPSCYYNTVAPIPSVIYFFDPEELHANIDSIRKRKKTAYGKLRMDLFCWYLRRKFKSEWNALRSLL</sequence>
<gene>
    <name evidence="2" type="ORF">M992_1672</name>
</gene>
<keyword evidence="3" id="KW-1185">Reference proteome</keyword>
<evidence type="ECO:0000259" key="1">
    <source>
        <dbReference type="Pfam" id="PF23296"/>
    </source>
</evidence>
<comment type="caution">
    <text evidence="2">The sequence shown here is derived from an EMBL/GenBank/DDBJ whole genome shotgun (WGS) entry which is preliminary data.</text>
</comment>
<proteinExistence type="predicted"/>
<name>A0A0N0Z7F1_9GAMM</name>
<dbReference type="AlphaFoldDB" id="A0A0N0Z7F1"/>
<reference evidence="2 3" key="1">
    <citation type="submission" date="2015-07" db="EMBL/GenBank/DDBJ databases">
        <title>ATOL: Assembling a taxonomically balanced genome-scale reconstruction of the evolutionary history of the Enterobacteriaceae.</title>
        <authorList>
            <person name="Plunkett G.III."/>
            <person name="Neeno-Eckwall E.C."/>
            <person name="Glasner J.D."/>
            <person name="Perna N.T."/>
        </authorList>
    </citation>
    <scope>NUCLEOTIDE SEQUENCE [LARGE SCALE GENOMIC DNA]</scope>
    <source>
        <strain evidence="2 3">ATCC 35017</strain>
    </source>
</reference>
<dbReference type="EMBL" id="LGAA01000018">
    <property type="protein sequence ID" value="KPD02519.1"/>
    <property type="molecule type" value="Genomic_DNA"/>
</dbReference>
<dbReference type="Pfam" id="PF23296">
    <property type="entry name" value="DUF7079"/>
    <property type="match status" value="1"/>
</dbReference>
<dbReference type="InterPro" id="IPR055507">
    <property type="entry name" value="DUF7079"/>
</dbReference>
<evidence type="ECO:0000313" key="2">
    <source>
        <dbReference type="EMBL" id="KPD02519.1"/>
    </source>
</evidence>
<evidence type="ECO:0000313" key="3">
    <source>
        <dbReference type="Proteomes" id="UP000053226"/>
    </source>
</evidence>